<gene>
    <name evidence="1" type="ORF">BGE01nite_57150</name>
</gene>
<organism evidence="1 2">
    <name type="scientific">Brevifollis gellanilyticus</name>
    <dbReference type="NCBI Taxonomy" id="748831"/>
    <lineage>
        <taxon>Bacteria</taxon>
        <taxon>Pseudomonadati</taxon>
        <taxon>Verrucomicrobiota</taxon>
        <taxon>Verrucomicrobiia</taxon>
        <taxon>Verrucomicrobiales</taxon>
        <taxon>Verrucomicrobiaceae</taxon>
    </lineage>
</organism>
<accession>A0A512MI59</accession>
<evidence type="ECO:0000313" key="1">
    <source>
        <dbReference type="EMBL" id="GEP46424.1"/>
    </source>
</evidence>
<proteinExistence type="predicted"/>
<sequence>MKRSEDIEITLRGHEALVLFDWLVSLSLQGHENEPDAATQKLLWQVEGTLEKHLVEVVDPAYKALLEEAKIKLLAS</sequence>
<dbReference type="OrthoDB" id="2989479at2"/>
<evidence type="ECO:0000313" key="2">
    <source>
        <dbReference type="Proteomes" id="UP000321577"/>
    </source>
</evidence>
<comment type="caution">
    <text evidence="1">The sequence shown here is derived from an EMBL/GenBank/DDBJ whole genome shotgun (WGS) entry which is preliminary data.</text>
</comment>
<keyword evidence="2" id="KW-1185">Reference proteome</keyword>
<protein>
    <submittedName>
        <fullName evidence="1">Uncharacterized protein</fullName>
    </submittedName>
</protein>
<dbReference type="Proteomes" id="UP000321577">
    <property type="component" value="Unassembled WGS sequence"/>
</dbReference>
<dbReference type="RefSeq" id="WP_146856280.1">
    <property type="nucleotide sequence ID" value="NZ_BKAG01000100.1"/>
</dbReference>
<reference evidence="1 2" key="1">
    <citation type="submission" date="2019-07" db="EMBL/GenBank/DDBJ databases">
        <title>Whole genome shotgun sequence of Brevifollis gellanilyticus NBRC 108608.</title>
        <authorList>
            <person name="Hosoyama A."/>
            <person name="Uohara A."/>
            <person name="Ohji S."/>
            <person name="Ichikawa N."/>
        </authorList>
    </citation>
    <scope>NUCLEOTIDE SEQUENCE [LARGE SCALE GENOMIC DNA]</scope>
    <source>
        <strain evidence="1 2">NBRC 108608</strain>
    </source>
</reference>
<name>A0A512MI59_9BACT</name>
<dbReference type="AlphaFoldDB" id="A0A512MI59"/>
<dbReference type="EMBL" id="BKAG01000100">
    <property type="protein sequence ID" value="GEP46424.1"/>
    <property type="molecule type" value="Genomic_DNA"/>
</dbReference>